<dbReference type="InterPro" id="IPR013083">
    <property type="entry name" value="Znf_RING/FYVE/PHD"/>
</dbReference>
<evidence type="ECO:0000256" key="3">
    <source>
        <dbReference type="ARBA" id="ARBA00022723"/>
    </source>
</evidence>
<name>A0ABR2HCT2_9EUKA</name>
<reference evidence="9 10" key="1">
    <citation type="submission" date="2024-04" db="EMBL/GenBank/DDBJ databases">
        <title>Tritrichomonas musculus Genome.</title>
        <authorList>
            <person name="Alves-Ferreira E."/>
            <person name="Grigg M."/>
            <person name="Lorenzi H."/>
            <person name="Galac M."/>
        </authorList>
    </citation>
    <scope>NUCLEOTIDE SEQUENCE [LARGE SCALE GENOMIC DNA]</scope>
    <source>
        <strain evidence="9 10">EAF2021</strain>
    </source>
</reference>
<dbReference type="Pfam" id="PF00097">
    <property type="entry name" value="zf-C3HC4"/>
    <property type="match status" value="1"/>
</dbReference>
<comment type="caution">
    <text evidence="9">The sequence shown here is derived from an EMBL/GenBank/DDBJ whole genome shotgun (WGS) entry which is preliminary data.</text>
</comment>
<evidence type="ECO:0000313" key="10">
    <source>
        <dbReference type="Proteomes" id="UP001470230"/>
    </source>
</evidence>
<gene>
    <name evidence="9" type="ORF">M9Y10_021029</name>
</gene>
<evidence type="ECO:0000256" key="4">
    <source>
        <dbReference type="ARBA" id="ARBA00022771"/>
    </source>
</evidence>
<evidence type="ECO:0000259" key="8">
    <source>
        <dbReference type="PROSITE" id="PS50089"/>
    </source>
</evidence>
<dbReference type="Proteomes" id="UP001470230">
    <property type="component" value="Unassembled WGS sequence"/>
</dbReference>
<protein>
    <recommendedName>
        <fullName evidence="8">RING-type domain-containing protein</fullName>
    </recommendedName>
</protein>
<keyword evidence="2" id="KW-0963">Cytoplasm</keyword>
<keyword evidence="4 6" id="KW-0863">Zinc-finger</keyword>
<feature type="compositionally biased region" description="Polar residues" evidence="7">
    <location>
        <begin position="467"/>
        <end position="479"/>
    </location>
</feature>
<dbReference type="PROSITE" id="PS50089">
    <property type="entry name" value="ZF_RING_2"/>
    <property type="match status" value="1"/>
</dbReference>
<dbReference type="Gene3D" id="3.30.40.10">
    <property type="entry name" value="Zinc/RING finger domain, C3HC4 (zinc finger)"/>
    <property type="match status" value="1"/>
</dbReference>
<dbReference type="PROSITE" id="PS00518">
    <property type="entry name" value="ZF_RING_1"/>
    <property type="match status" value="1"/>
</dbReference>
<organism evidence="9 10">
    <name type="scientific">Tritrichomonas musculus</name>
    <dbReference type="NCBI Taxonomy" id="1915356"/>
    <lineage>
        <taxon>Eukaryota</taxon>
        <taxon>Metamonada</taxon>
        <taxon>Parabasalia</taxon>
        <taxon>Tritrichomonadida</taxon>
        <taxon>Tritrichomonadidae</taxon>
        <taxon>Tritrichomonas</taxon>
    </lineage>
</organism>
<dbReference type="InterPro" id="IPR017907">
    <property type="entry name" value="Znf_RING_CS"/>
</dbReference>
<keyword evidence="3" id="KW-0479">Metal-binding</keyword>
<comment type="subcellular location">
    <subcellularLocation>
        <location evidence="1">Cytoplasm</location>
    </subcellularLocation>
</comment>
<evidence type="ECO:0000313" key="9">
    <source>
        <dbReference type="EMBL" id="KAK8844858.1"/>
    </source>
</evidence>
<dbReference type="EMBL" id="JAPFFF010000031">
    <property type="protein sequence ID" value="KAK8844858.1"/>
    <property type="molecule type" value="Genomic_DNA"/>
</dbReference>
<evidence type="ECO:0000256" key="7">
    <source>
        <dbReference type="SAM" id="MobiDB-lite"/>
    </source>
</evidence>
<accession>A0ABR2HCT2</accession>
<evidence type="ECO:0000256" key="2">
    <source>
        <dbReference type="ARBA" id="ARBA00022490"/>
    </source>
</evidence>
<dbReference type="SMART" id="SM00184">
    <property type="entry name" value="RING"/>
    <property type="match status" value="1"/>
</dbReference>
<evidence type="ECO:0000256" key="1">
    <source>
        <dbReference type="ARBA" id="ARBA00004496"/>
    </source>
</evidence>
<sequence>QTKKGGYPQRTGRPLPKSAYKFHSNEIHFAPQRSRVTGLMRPFSSSAFVAGNFLFVYKNCSQLQIFAKSLGLTTKQENTKEIYELENKEAEGLIKDSESDQSGNILAEKLQNELNDTLFSHCIHPNSGANFSLVFSVIVHQPDDFICPICLFRPVAPRVTHCGHIFCADCITQHISMCDDPFCPVCYKKLFFDKNQDSIQLIRADLRLYPKIGSIFNCNNTNSNSSESQSNQKMELHFLFKKIKRNHKNCVCFLEDDTNALYLPKASQQSAPYCHFMLADNKYAKTLLEKEKKDLLNQIDIFKEYNDELKSSFIKEIYESVCKEVKIEITEDDGPSFFLQESKPNDYFHFYQDSGGRLVFLDPLCMKMLSLQFGSIIQAPNQIEVDALKLTTISVDQHFRDRHRSLGHLPAGADITFVLADLKKIVSDDIYSLFSEKIEKRIKIDDDDLNSFENEPLTEADFPAMFTQKQSNNTRTSQKGGWASIKIDSSPASQEKSKHTLSLDDDFPTFGSAFPKKKSSWGKPQPQLQPHPQPPPLSSPVPNRKNDFPNLNDAKKKTK</sequence>
<dbReference type="PANTHER" id="PTHR12983">
    <property type="entry name" value="RING FINGER 10 FAMILY MEMBER"/>
    <property type="match status" value="1"/>
</dbReference>
<evidence type="ECO:0000256" key="5">
    <source>
        <dbReference type="ARBA" id="ARBA00022833"/>
    </source>
</evidence>
<dbReference type="PANTHER" id="PTHR12983:SF9">
    <property type="entry name" value="E3 UBIQUITIN-PROTEIN LIGASE RNF10"/>
    <property type="match status" value="1"/>
</dbReference>
<dbReference type="SUPFAM" id="SSF57850">
    <property type="entry name" value="RING/U-box"/>
    <property type="match status" value="1"/>
</dbReference>
<feature type="compositionally biased region" description="Pro residues" evidence="7">
    <location>
        <begin position="527"/>
        <end position="539"/>
    </location>
</feature>
<proteinExistence type="predicted"/>
<feature type="non-terminal residue" evidence="9">
    <location>
        <position position="1"/>
    </location>
</feature>
<feature type="domain" description="RING-type" evidence="8">
    <location>
        <begin position="147"/>
        <end position="186"/>
    </location>
</feature>
<dbReference type="InterPro" id="IPR039739">
    <property type="entry name" value="MAG2/RNF10"/>
</dbReference>
<feature type="region of interest" description="Disordered" evidence="7">
    <location>
        <begin position="460"/>
        <end position="559"/>
    </location>
</feature>
<evidence type="ECO:0000256" key="6">
    <source>
        <dbReference type="PROSITE-ProRule" id="PRU00175"/>
    </source>
</evidence>
<dbReference type="InterPro" id="IPR001841">
    <property type="entry name" value="Znf_RING"/>
</dbReference>
<dbReference type="InterPro" id="IPR018957">
    <property type="entry name" value="Znf_C3HC4_RING-type"/>
</dbReference>
<keyword evidence="5" id="KW-0862">Zinc</keyword>
<keyword evidence="10" id="KW-1185">Reference proteome</keyword>